<gene>
    <name evidence="1" type="ORF">S12H4_53755</name>
</gene>
<dbReference type="AlphaFoldDB" id="X1TH05"/>
<evidence type="ECO:0000313" key="1">
    <source>
        <dbReference type="EMBL" id="GAJ04588.1"/>
    </source>
</evidence>
<reference evidence="1" key="1">
    <citation type="journal article" date="2014" name="Front. Microbiol.">
        <title>High frequency of phylogenetically diverse reductive dehalogenase-homologous genes in deep subseafloor sedimentary metagenomes.</title>
        <authorList>
            <person name="Kawai M."/>
            <person name="Futagami T."/>
            <person name="Toyoda A."/>
            <person name="Takaki Y."/>
            <person name="Nishi S."/>
            <person name="Hori S."/>
            <person name="Arai W."/>
            <person name="Tsubouchi T."/>
            <person name="Morono Y."/>
            <person name="Uchiyama I."/>
            <person name="Ito T."/>
            <person name="Fujiyama A."/>
            <person name="Inagaki F."/>
            <person name="Takami H."/>
        </authorList>
    </citation>
    <scope>NUCLEOTIDE SEQUENCE</scope>
    <source>
        <strain evidence="1">Expedition CK06-06</strain>
    </source>
</reference>
<organism evidence="1">
    <name type="scientific">marine sediment metagenome</name>
    <dbReference type="NCBI Taxonomy" id="412755"/>
    <lineage>
        <taxon>unclassified sequences</taxon>
        <taxon>metagenomes</taxon>
        <taxon>ecological metagenomes</taxon>
    </lineage>
</organism>
<sequence length="31" mass="3838">MWLFGLVDKDLKKIDRKSKEKKKVKEDKKKF</sequence>
<proteinExistence type="predicted"/>
<comment type="caution">
    <text evidence="1">The sequence shown here is derived from an EMBL/GenBank/DDBJ whole genome shotgun (WGS) entry which is preliminary data.</text>
</comment>
<dbReference type="EMBL" id="BARW01034272">
    <property type="protein sequence ID" value="GAJ04588.1"/>
    <property type="molecule type" value="Genomic_DNA"/>
</dbReference>
<accession>X1TH05</accession>
<name>X1TH05_9ZZZZ</name>
<feature type="non-terminal residue" evidence="1">
    <location>
        <position position="31"/>
    </location>
</feature>
<protein>
    <submittedName>
        <fullName evidence="1">Uncharacterized protein</fullName>
    </submittedName>
</protein>